<dbReference type="InterPro" id="IPR029058">
    <property type="entry name" value="AB_hydrolase_fold"/>
</dbReference>
<dbReference type="Gene3D" id="3.40.50.1820">
    <property type="entry name" value="alpha/beta hydrolase"/>
    <property type="match status" value="1"/>
</dbReference>
<dbReference type="InterPro" id="IPR051044">
    <property type="entry name" value="MAG_DAG_Lipase"/>
</dbReference>
<dbReference type="SUPFAM" id="SSF53474">
    <property type="entry name" value="alpha/beta-Hydrolases"/>
    <property type="match status" value="1"/>
</dbReference>
<dbReference type="AlphaFoldDB" id="A0A381SV77"/>
<protein>
    <recommendedName>
        <fullName evidence="1">Serine aminopeptidase S33 domain-containing protein</fullName>
    </recommendedName>
</protein>
<feature type="domain" description="Serine aminopeptidase S33" evidence="1">
    <location>
        <begin position="48"/>
        <end position="304"/>
    </location>
</feature>
<dbReference type="Pfam" id="PF12146">
    <property type="entry name" value="Hydrolase_4"/>
    <property type="match status" value="1"/>
</dbReference>
<evidence type="ECO:0000313" key="2">
    <source>
        <dbReference type="EMBL" id="SVA07866.1"/>
    </source>
</evidence>
<proteinExistence type="predicted"/>
<dbReference type="InterPro" id="IPR022742">
    <property type="entry name" value="Hydrolase_4"/>
</dbReference>
<dbReference type="PANTHER" id="PTHR11614">
    <property type="entry name" value="PHOSPHOLIPASE-RELATED"/>
    <property type="match status" value="1"/>
</dbReference>
<accession>A0A381SV77</accession>
<gene>
    <name evidence="2" type="ORF">METZ01_LOCUS60720</name>
</gene>
<organism evidence="2">
    <name type="scientific">marine metagenome</name>
    <dbReference type="NCBI Taxonomy" id="408172"/>
    <lineage>
        <taxon>unclassified sequences</taxon>
        <taxon>metagenomes</taxon>
        <taxon>ecological metagenomes</taxon>
    </lineage>
</organism>
<name>A0A381SV77_9ZZZZ</name>
<evidence type="ECO:0000259" key="1">
    <source>
        <dbReference type="Pfam" id="PF12146"/>
    </source>
</evidence>
<reference evidence="2" key="1">
    <citation type="submission" date="2018-05" db="EMBL/GenBank/DDBJ databases">
        <authorList>
            <person name="Lanie J.A."/>
            <person name="Ng W.-L."/>
            <person name="Kazmierczak K.M."/>
            <person name="Andrzejewski T.M."/>
            <person name="Davidsen T.M."/>
            <person name="Wayne K.J."/>
            <person name="Tettelin H."/>
            <person name="Glass J.I."/>
            <person name="Rusch D."/>
            <person name="Podicherti R."/>
            <person name="Tsui H.-C.T."/>
            <person name="Winkler M.E."/>
        </authorList>
    </citation>
    <scope>NUCLEOTIDE SEQUENCE</scope>
</reference>
<sequence>MSLPTSLQEAPLTEIENFTAPKGGKAFFFTTSDQVRIRVAIWNTESTVGTIILQSGRTEFIEKYFEVIQEFIDRGFCIAMFDWRGQGLSDRLIDNPYLGHIEDFSLYDKEFEEILNSVYLPSCPRPWVGMGHSMGGCLIASKAEARPKIFNLIILCAPMLSLKLPKPVEILGLIVGVMSKLGFRSSAFPQPEWKKRKGWHEIPFEENVVTSDEFRFKRGGDLVRANENLALGGITVAWAHESIKRVRRFNKSDWGKDIDCPTLLLSATQDKLVDPKRNELICKTIPHITIAQIEGNHELLMERDSIRSITWNHIDKFLDKYL</sequence>
<dbReference type="EMBL" id="UINC01003617">
    <property type="protein sequence ID" value="SVA07866.1"/>
    <property type="molecule type" value="Genomic_DNA"/>
</dbReference>